<keyword evidence="2" id="KW-1185">Reference proteome</keyword>
<dbReference type="KEGG" id="sind:110011994"/>
<name>A0A8M8UZP0_SESIN</name>
<evidence type="ECO:0000313" key="3">
    <source>
        <dbReference type="RefSeq" id="XP_020549520.1"/>
    </source>
</evidence>
<feature type="region of interest" description="Disordered" evidence="1">
    <location>
        <begin position="62"/>
        <end position="124"/>
    </location>
</feature>
<dbReference type="GeneID" id="110011994"/>
<evidence type="ECO:0000256" key="1">
    <source>
        <dbReference type="SAM" id="MobiDB-lite"/>
    </source>
</evidence>
<organism evidence="2 3">
    <name type="scientific">Sesamum indicum</name>
    <name type="common">Oriental sesame</name>
    <name type="synonym">Sesamum orientale</name>
    <dbReference type="NCBI Taxonomy" id="4182"/>
    <lineage>
        <taxon>Eukaryota</taxon>
        <taxon>Viridiplantae</taxon>
        <taxon>Streptophyta</taxon>
        <taxon>Embryophyta</taxon>
        <taxon>Tracheophyta</taxon>
        <taxon>Spermatophyta</taxon>
        <taxon>Magnoliopsida</taxon>
        <taxon>eudicotyledons</taxon>
        <taxon>Gunneridae</taxon>
        <taxon>Pentapetalae</taxon>
        <taxon>asterids</taxon>
        <taxon>lamiids</taxon>
        <taxon>Lamiales</taxon>
        <taxon>Pedaliaceae</taxon>
        <taxon>Sesamum</taxon>
    </lineage>
</organism>
<dbReference type="AlphaFoldDB" id="A0A8M8UZP0"/>
<protein>
    <submittedName>
        <fullName evidence="3">Protein PXR1-like</fullName>
    </submittedName>
</protein>
<dbReference type="Proteomes" id="UP000504604">
    <property type="component" value="Linkage group LG5"/>
</dbReference>
<feature type="compositionally biased region" description="Basic and acidic residues" evidence="1">
    <location>
        <begin position="81"/>
        <end position="93"/>
    </location>
</feature>
<reference evidence="3" key="1">
    <citation type="submission" date="2025-08" db="UniProtKB">
        <authorList>
            <consortium name="RefSeq"/>
        </authorList>
    </citation>
    <scope>IDENTIFICATION</scope>
</reference>
<evidence type="ECO:0000313" key="2">
    <source>
        <dbReference type="Proteomes" id="UP000504604"/>
    </source>
</evidence>
<feature type="compositionally biased region" description="Basic and acidic residues" evidence="1">
    <location>
        <begin position="63"/>
        <end position="74"/>
    </location>
</feature>
<dbReference type="RefSeq" id="XP_020549520.1">
    <property type="nucleotide sequence ID" value="XM_020693861.1"/>
</dbReference>
<accession>A0A8M8UZP0</accession>
<sequence length="124" mass="14264">MIYPYISLIRLVSQLWGNKASNISLATYHQERAGKVDLTMNIVEHKSGGIYAGGGISSGLQERISKDAMGDKLKRIGTPKRKSEEKEQKEKEKQKKNKKKKKRKRDQYSAKKKKRDRKAIPTEF</sequence>
<gene>
    <name evidence="3" type="primary">LOC110011994</name>
</gene>
<feature type="compositionally biased region" description="Basic residues" evidence="1">
    <location>
        <begin position="94"/>
        <end position="117"/>
    </location>
</feature>
<proteinExistence type="predicted"/>